<gene>
    <name evidence="1" type="ORF">RUM43_001323</name>
</gene>
<reference evidence="1 2" key="1">
    <citation type="submission" date="2023-10" db="EMBL/GenBank/DDBJ databases">
        <title>Genomes of two closely related lineages of the louse Polyplax serrata with different host specificities.</title>
        <authorList>
            <person name="Martinu J."/>
            <person name="Tarabai H."/>
            <person name="Stefka J."/>
            <person name="Hypsa V."/>
        </authorList>
    </citation>
    <scope>NUCLEOTIDE SEQUENCE [LARGE SCALE GENOMIC DNA]</scope>
    <source>
        <strain evidence="1">HR10_N</strain>
    </source>
</reference>
<comment type="caution">
    <text evidence="1">The sequence shown here is derived from an EMBL/GenBank/DDBJ whole genome shotgun (WGS) entry which is preliminary data.</text>
</comment>
<organism evidence="1 2">
    <name type="scientific">Polyplax serrata</name>
    <name type="common">Common mouse louse</name>
    <dbReference type="NCBI Taxonomy" id="468196"/>
    <lineage>
        <taxon>Eukaryota</taxon>
        <taxon>Metazoa</taxon>
        <taxon>Ecdysozoa</taxon>
        <taxon>Arthropoda</taxon>
        <taxon>Hexapoda</taxon>
        <taxon>Insecta</taxon>
        <taxon>Pterygota</taxon>
        <taxon>Neoptera</taxon>
        <taxon>Paraneoptera</taxon>
        <taxon>Psocodea</taxon>
        <taxon>Troctomorpha</taxon>
        <taxon>Phthiraptera</taxon>
        <taxon>Anoplura</taxon>
        <taxon>Polyplacidae</taxon>
        <taxon>Polyplax</taxon>
    </lineage>
</organism>
<sequence length="99" mass="11023">MPHGNASRGETEEDTTTTFILKRVTSEDERPGWKLPIRKLCSSDICHVLSPPLKLSTEKNRLRRLEPFACSLQPSSVVLHCQNVFSGSSKLTKTPTVSN</sequence>
<dbReference type="AlphaFoldDB" id="A0AAN8SE75"/>
<evidence type="ECO:0000313" key="1">
    <source>
        <dbReference type="EMBL" id="KAK6645047.1"/>
    </source>
</evidence>
<evidence type="ECO:0000313" key="2">
    <source>
        <dbReference type="Proteomes" id="UP001372834"/>
    </source>
</evidence>
<accession>A0AAN8SE75</accession>
<dbReference type="Proteomes" id="UP001372834">
    <property type="component" value="Unassembled WGS sequence"/>
</dbReference>
<proteinExistence type="predicted"/>
<dbReference type="EMBL" id="JAWJWE010000001">
    <property type="protein sequence ID" value="KAK6645047.1"/>
    <property type="molecule type" value="Genomic_DNA"/>
</dbReference>
<protein>
    <submittedName>
        <fullName evidence="1">Uncharacterized protein</fullName>
    </submittedName>
</protein>
<name>A0AAN8SE75_POLSC</name>